<dbReference type="GO" id="GO:0015075">
    <property type="term" value="F:monoatomic ion transmembrane transporter activity"/>
    <property type="evidence" value="ECO:0007669"/>
    <property type="project" value="InterPro"/>
</dbReference>
<dbReference type="OrthoDB" id="6608471at2759"/>
<keyword evidence="6" id="KW-1133">Transmembrane helix</keyword>
<dbReference type="WBParaSite" id="SRAE_2000116400.1">
    <property type="protein sequence ID" value="SRAE_2000116400.1"/>
    <property type="gene ID" value="WBGene00261366"/>
</dbReference>
<keyword evidence="5" id="KW-0029">Amino-acid transport</keyword>
<evidence type="ECO:0000256" key="6">
    <source>
        <dbReference type="ARBA" id="ARBA00022989"/>
    </source>
</evidence>
<dbReference type="GeneID" id="36378860"/>
<dbReference type="Pfam" id="PF03820">
    <property type="entry name" value="SFXNs"/>
    <property type="match status" value="1"/>
</dbReference>
<dbReference type="EMBL" id="LN609529">
    <property type="protein sequence ID" value="CEF66496.1"/>
    <property type="molecule type" value="Genomic_DNA"/>
</dbReference>
<comment type="similarity">
    <text evidence="2 10">Belongs to the sideroflexin family.</text>
</comment>
<dbReference type="WormBase" id="SRAE_2000116400">
    <property type="protein sequence ID" value="SRP04192"/>
    <property type="gene ID" value="WBGene00261366"/>
</dbReference>
<evidence type="ECO:0000256" key="1">
    <source>
        <dbReference type="ARBA" id="ARBA00004225"/>
    </source>
</evidence>
<protein>
    <recommendedName>
        <fullName evidence="10">Sidoreflexin</fullName>
    </recommendedName>
</protein>
<keyword evidence="12" id="KW-1185">Reference proteome</keyword>
<dbReference type="NCBIfam" id="TIGR00798">
    <property type="entry name" value="mtc"/>
    <property type="match status" value="1"/>
</dbReference>
<organism evidence="11">
    <name type="scientific">Strongyloides ratti</name>
    <name type="common">Parasitic roundworm</name>
    <dbReference type="NCBI Taxonomy" id="34506"/>
    <lineage>
        <taxon>Eukaryota</taxon>
        <taxon>Metazoa</taxon>
        <taxon>Ecdysozoa</taxon>
        <taxon>Nematoda</taxon>
        <taxon>Chromadorea</taxon>
        <taxon>Rhabditida</taxon>
        <taxon>Tylenchina</taxon>
        <taxon>Panagrolaimomorpha</taxon>
        <taxon>Strongyloidoidea</taxon>
        <taxon>Strongyloididae</taxon>
        <taxon>Strongyloides</taxon>
    </lineage>
</organism>
<evidence type="ECO:0000313" key="13">
    <source>
        <dbReference type="WBParaSite" id="SRAE_2000116400.1"/>
    </source>
</evidence>
<comment type="catalytic activity">
    <reaction evidence="9">
        <text>L-serine(in) = L-serine(out)</text>
        <dbReference type="Rhea" id="RHEA:35031"/>
        <dbReference type="ChEBI" id="CHEBI:33384"/>
    </reaction>
</comment>
<keyword evidence="7 10" id="KW-0496">Mitochondrion</keyword>
<dbReference type="RefSeq" id="XP_024505696.1">
    <property type="nucleotide sequence ID" value="XM_024652083.1"/>
</dbReference>
<keyword evidence="4" id="KW-0812">Transmembrane</keyword>
<dbReference type="InterPro" id="IPR004686">
    <property type="entry name" value="Mtc"/>
</dbReference>
<dbReference type="CTD" id="36378860"/>
<evidence type="ECO:0000313" key="14">
    <source>
        <dbReference type="WormBase" id="SRAE_2000116400"/>
    </source>
</evidence>
<dbReference type="GO" id="GO:0140300">
    <property type="term" value="P:serine import into mitochondrion"/>
    <property type="evidence" value="ECO:0007669"/>
    <property type="project" value="TreeGrafter"/>
</dbReference>
<dbReference type="PANTHER" id="PTHR11153">
    <property type="entry name" value="SIDEROFLEXIN"/>
    <property type="match status" value="1"/>
</dbReference>
<evidence type="ECO:0000313" key="11">
    <source>
        <dbReference type="EMBL" id="CEF66496.1"/>
    </source>
</evidence>
<keyword evidence="3" id="KW-0813">Transport</keyword>
<evidence type="ECO:0000256" key="9">
    <source>
        <dbReference type="ARBA" id="ARBA00036416"/>
    </source>
</evidence>
<evidence type="ECO:0000256" key="3">
    <source>
        <dbReference type="ARBA" id="ARBA00022448"/>
    </source>
</evidence>
<reference evidence="11 12" key="1">
    <citation type="submission" date="2014-09" db="EMBL/GenBank/DDBJ databases">
        <authorList>
            <person name="Martin A.A."/>
        </authorList>
    </citation>
    <scope>NUCLEOTIDE SEQUENCE</scope>
    <source>
        <strain evidence="12">ED321</strain>
        <strain evidence="11">ED321 Heterogonic</strain>
    </source>
</reference>
<dbReference type="GO" id="GO:0005743">
    <property type="term" value="C:mitochondrial inner membrane"/>
    <property type="evidence" value="ECO:0007669"/>
    <property type="project" value="TreeGrafter"/>
</dbReference>
<evidence type="ECO:0000256" key="10">
    <source>
        <dbReference type="RuleBase" id="RU362000"/>
    </source>
</evidence>
<evidence type="ECO:0000256" key="7">
    <source>
        <dbReference type="ARBA" id="ARBA00023128"/>
    </source>
</evidence>
<evidence type="ECO:0000256" key="8">
    <source>
        <dbReference type="ARBA" id="ARBA00023136"/>
    </source>
</evidence>
<sequence length="337" mass="38297">MLFFFNIHPENDQLLSSLKTKPDIYSPRWDQSTFSGRLRHFRAVVNPFNLFITPSKLEECKKIVLDYENGKVDKNMTLNELWEAKHIYDSAYHPTSGEKMPMFGRMCSQVPVNSMISAGMLFSYNSTKGMIFWQWFNQSYNALINFSNRSGEEHLKNSRLLCCYFAAAGGSMAAASALKIYADKLNLPNVIKRLVPFGAVALANIINVPMMRSGEFINGIPLKDEHGNTLTTSTKVACYAIPMVVICRILMNLPDMVFLPIIIDRLVKIPFIQKNKYFRYGMKISLAALAVSFATPISCAIFPQMSPCKIENLEESVKKKLKEQNYNKETVFFNKGL</sequence>
<gene>
    <name evidence="11 13 14" type="ORF">SRAE_2000116400</name>
</gene>
<accession>A0A090L9M9</accession>
<name>A0A090L9M9_STRRB</name>
<dbReference type="Proteomes" id="UP000035682">
    <property type="component" value="Unplaced"/>
</dbReference>
<dbReference type="PANTHER" id="PTHR11153:SF20">
    <property type="entry name" value="SIDEROFLEXIN-3"/>
    <property type="match status" value="1"/>
</dbReference>
<dbReference type="STRING" id="34506.A0A090L9M9"/>
<comment type="subcellular location">
    <subcellularLocation>
        <location evidence="1 10">Mitochondrion membrane</location>
        <topology evidence="1 10">Multi-pass membrane protein</topology>
    </subcellularLocation>
</comment>
<keyword evidence="8" id="KW-0472">Membrane</keyword>
<evidence type="ECO:0000256" key="4">
    <source>
        <dbReference type="ARBA" id="ARBA00022692"/>
    </source>
</evidence>
<proteinExistence type="inferred from homology"/>
<evidence type="ECO:0000256" key="5">
    <source>
        <dbReference type="ARBA" id="ARBA00022970"/>
    </source>
</evidence>
<evidence type="ECO:0000313" key="12">
    <source>
        <dbReference type="Proteomes" id="UP000035682"/>
    </source>
</evidence>
<dbReference type="AlphaFoldDB" id="A0A090L9M9"/>
<reference evidence="13" key="2">
    <citation type="submission" date="2020-12" db="UniProtKB">
        <authorList>
            <consortium name="WormBaseParasite"/>
        </authorList>
    </citation>
    <scope>IDENTIFICATION</scope>
</reference>
<evidence type="ECO:0000256" key="2">
    <source>
        <dbReference type="ARBA" id="ARBA00005974"/>
    </source>
</evidence>